<dbReference type="AlphaFoldDB" id="A0A0F3IGW2"/>
<dbReference type="RefSeq" id="WP_045779726.1">
    <property type="nucleotide sequence ID" value="NZ_LAJX01000144.1"/>
</dbReference>
<gene>
    <name evidence="2" type="ORF">VZ94_14150</name>
</gene>
<dbReference type="Pfam" id="PF22737">
    <property type="entry name" value="NNH6"/>
    <property type="match status" value="1"/>
</dbReference>
<dbReference type="EMBL" id="LAJX01000144">
    <property type="protein sequence ID" value="KJV05996.1"/>
    <property type="molecule type" value="Genomic_DNA"/>
</dbReference>
<evidence type="ECO:0000259" key="1">
    <source>
        <dbReference type="Pfam" id="PF22737"/>
    </source>
</evidence>
<name>A0A0F3IGW2_9GAMM</name>
<evidence type="ECO:0000313" key="3">
    <source>
        <dbReference type="Proteomes" id="UP000033684"/>
    </source>
</evidence>
<reference evidence="3" key="1">
    <citation type="submission" date="2015-03" db="EMBL/GenBank/DDBJ databases">
        <title>Draft genome sequence of a novel methanotroph (Sn10-6) isolated from flooded ricefield rhizosphere in India.</title>
        <authorList>
            <person name="Pandit P.S."/>
            <person name="Pore S.D."/>
            <person name="Arora P."/>
            <person name="Kapse N.G."/>
            <person name="Dhakephalkar P.K."/>
            <person name="Rahalkar M.C."/>
        </authorList>
    </citation>
    <scope>NUCLEOTIDE SEQUENCE [LARGE SCALE GENOMIC DNA]</scope>
    <source>
        <strain evidence="3">Sn10-6</strain>
    </source>
</reference>
<proteinExistence type="predicted"/>
<evidence type="ECO:0000313" key="2">
    <source>
        <dbReference type="EMBL" id="KJV05996.1"/>
    </source>
</evidence>
<keyword evidence="3" id="KW-1185">Reference proteome</keyword>
<protein>
    <recommendedName>
        <fullName evidence="1">NACHT N-terminal Helical domain-containing protein</fullName>
    </recommendedName>
</protein>
<feature type="domain" description="NACHT N-terminal Helical" evidence="1">
    <location>
        <begin position="6"/>
        <end position="118"/>
    </location>
</feature>
<reference evidence="2 3" key="2">
    <citation type="journal article" date="2016" name="Microb. Ecol.">
        <title>Genome Characteristics of a Novel Type I Methanotroph (Sn10-6) Isolated from a Flooded Indian Rice Field.</title>
        <authorList>
            <person name="Rahalkar M.C."/>
            <person name="Pandit P.S."/>
            <person name="Dhakephalkar P.K."/>
            <person name="Pore S."/>
            <person name="Arora P."/>
            <person name="Kapse N."/>
        </authorList>
    </citation>
    <scope>NUCLEOTIDE SEQUENCE [LARGE SCALE GENOMIC DNA]</scope>
    <source>
        <strain evidence="2 3">Sn10-6</strain>
    </source>
</reference>
<dbReference type="Proteomes" id="UP000033684">
    <property type="component" value="Unassembled WGS sequence"/>
</dbReference>
<comment type="caution">
    <text evidence="2">The sequence shown here is derived from an EMBL/GenBank/DDBJ whole genome shotgun (WGS) entry which is preliminary data.</text>
</comment>
<sequence>MPALDRYFAKTAFERLSTHLTETVRKNAFPLLDLLNEEGRANVANIHKALFPLAKTASANAMLNRLISDFNEQAEAKNNPLRLNITATKNAGANKRWVWFEGPAAAPSHQPTPDLNAIPQNRLIGQLGMPYNPPVIVLLTFNEYEHHAVLEAFLGNQTAKTEPREGITYNLLGEHGGMKIIHAISEQGSGGVGATQQNDRKSHPRLASPRCDCGWDCLWYE</sequence>
<organism evidence="2 3">
    <name type="scientific">Methylocucumis oryzae</name>
    <dbReference type="NCBI Taxonomy" id="1632867"/>
    <lineage>
        <taxon>Bacteria</taxon>
        <taxon>Pseudomonadati</taxon>
        <taxon>Pseudomonadota</taxon>
        <taxon>Gammaproteobacteria</taxon>
        <taxon>Methylococcales</taxon>
        <taxon>Methylococcaceae</taxon>
        <taxon>Methylocucumis</taxon>
    </lineage>
</organism>
<accession>A0A0F3IGW2</accession>
<dbReference type="InterPro" id="IPR054737">
    <property type="entry name" value="NNH6"/>
</dbReference>